<dbReference type="InterPro" id="IPR012349">
    <property type="entry name" value="Split_barrel_FMN-bd"/>
</dbReference>
<dbReference type="Gene3D" id="2.30.110.10">
    <property type="entry name" value="Electron Transport, Fmn-binding Protein, Chain A"/>
    <property type="match status" value="1"/>
</dbReference>
<proteinExistence type="inferred from homology"/>
<dbReference type="SMART" id="SM00903">
    <property type="entry name" value="Flavin_Reduct"/>
    <property type="match status" value="1"/>
</dbReference>
<protein>
    <submittedName>
        <fullName evidence="6">Flavin reductase family protein</fullName>
    </submittedName>
</protein>
<evidence type="ECO:0000256" key="4">
    <source>
        <dbReference type="ARBA" id="ARBA00038054"/>
    </source>
</evidence>
<dbReference type="Pfam" id="PF01613">
    <property type="entry name" value="Flavin_Reduct"/>
    <property type="match status" value="1"/>
</dbReference>
<evidence type="ECO:0000256" key="1">
    <source>
        <dbReference type="ARBA" id="ARBA00001917"/>
    </source>
</evidence>
<dbReference type="InterPro" id="IPR002563">
    <property type="entry name" value="Flavin_Rdtase-like_dom"/>
</dbReference>
<keyword evidence="3" id="KW-0288">FMN</keyword>
<dbReference type="RefSeq" id="WP_345247809.1">
    <property type="nucleotide sequence ID" value="NZ_BAABHD010000080.1"/>
</dbReference>
<accession>A0ABP8NHY3</accession>
<keyword evidence="2" id="KW-0285">Flavoprotein</keyword>
<evidence type="ECO:0000256" key="2">
    <source>
        <dbReference type="ARBA" id="ARBA00022630"/>
    </source>
</evidence>
<name>A0ABP8NHY3_9BACT</name>
<evidence type="ECO:0000259" key="5">
    <source>
        <dbReference type="SMART" id="SM00903"/>
    </source>
</evidence>
<dbReference type="PANTHER" id="PTHR33798:SF5">
    <property type="entry name" value="FLAVIN REDUCTASE LIKE DOMAIN-CONTAINING PROTEIN"/>
    <property type="match status" value="1"/>
</dbReference>
<feature type="domain" description="Flavin reductase like" evidence="5">
    <location>
        <begin position="22"/>
        <end position="182"/>
    </location>
</feature>
<evidence type="ECO:0000256" key="3">
    <source>
        <dbReference type="ARBA" id="ARBA00022643"/>
    </source>
</evidence>
<dbReference type="SUPFAM" id="SSF50475">
    <property type="entry name" value="FMN-binding split barrel"/>
    <property type="match status" value="1"/>
</dbReference>
<evidence type="ECO:0000313" key="6">
    <source>
        <dbReference type="EMBL" id="GAA4466149.1"/>
    </source>
</evidence>
<comment type="similarity">
    <text evidence="4">Belongs to the flavoredoxin family.</text>
</comment>
<sequence length="295" mass="32905">MRSIDPKDLSQPEFHRLMIGSIGPRPIAFASTVDAGGRVNLSPFSFFNVFGSNPPTLAFAPNNNRHGQKKHTLLNIEEVPEVVINIVNYDMVEQMSLASAEYERGVDEFVKAGFTPVPSERVRPPRVAESPVSYECAVQQVVTIGNGPGAANLVICEVRLAHFRDDIFDEKGVIDQRRIDLVGRMGGEYYCRAHGEALFEVARPQRGIGVDQLPAPIRNSRILTGSDLGKLATIDELPAREEIVNFRQADGIDDMFEEARNGCQYLPDLLHTKAKQLLKENRVREAWLVLLQDKK</sequence>
<organism evidence="6 7">
    <name type="scientific">Nibrella saemangeumensis</name>
    <dbReference type="NCBI Taxonomy" id="1084526"/>
    <lineage>
        <taxon>Bacteria</taxon>
        <taxon>Pseudomonadati</taxon>
        <taxon>Bacteroidota</taxon>
        <taxon>Cytophagia</taxon>
        <taxon>Cytophagales</taxon>
        <taxon>Spirosomataceae</taxon>
        <taxon>Nibrella</taxon>
    </lineage>
</organism>
<keyword evidence="7" id="KW-1185">Reference proteome</keyword>
<gene>
    <name evidence="6" type="ORF">GCM10023189_47830</name>
</gene>
<evidence type="ECO:0000313" key="7">
    <source>
        <dbReference type="Proteomes" id="UP001501175"/>
    </source>
</evidence>
<dbReference type="PANTHER" id="PTHR33798">
    <property type="entry name" value="FLAVOPROTEIN OXYGENASE"/>
    <property type="match status" value="1"/>
</dbReference>
<dbReference type="Proteomes" id="UP001501175">
    <property type="component" value="Unassembled WGS sequence"/>
</dbReference>
<comment type="cofactor">
    <cofactor evidence="1">
        <name>FMN</name>
        <dbReference type="ChEBI" id="CHEBI:58210"/>
    </cofactor>
</comment>
<dbReference type="EMBL" id="BAABHD010000080">
    <property type="protein sequence ID" value="GAA4466149.1"/>
    <property type="molecule type" value="Genomic_DNA"/>
</dbReference>
<comment type="caution">
    <text evidence="6">The sequence shown here is derived from an EMBL/GenBank/DDBJ whole genome shotgun (WGS) entry which is preliminary data.</text>
</comment>
<reference evidence="7" key="1">
    <citation type="journal article" date="2019" name="Int. J. Syst. Evol. Microbiol.">
        <title>The Global Catalogue of Microorganisms (GCM) 10K type strain sequencing project: providing services to taxonomists for standard genome sequencing and annotation.</title>
        <authorList>
            <consortium name="The Broad Institute Genomics Platform"/>
            <consortium name="The Broad Institute Genome Sequencing Center for Infectious Disease"/>
            <person name="Wu L."/>
            <person name="Ma J."/>
        </authorList>
    </citation>
    <scope>NUCLEOTIDE SEQUENCE [LARGE SCALE GENOMIC DNA]</scope>
    <source>
        <strain evidence="7">JCM 17927</strain>
    </source>
</reference>